<evidence type="ECO:0000256" key="2">
    <source>
        <dbReference type="ARBA" id="ARBA00012438"/>
    </source>
</evidence>
<dbReference type="SUPFAM" id="SSF52172">
    <property type="entry name" value="CheY-like"/>
    <property type="match status" value="1"/>
</dbReference>
<dbReference type="SUPFAM" id="SSF46689">
    <property type="entry name" value="Homeodomain-like"/>
    <property type="match status" value="1"/>
</dbReference>
<dbReference type="SMART" id="SM00448">
    <property type="entry name" value="REC"/>
    <property type="match status" value="1"/>
</dbReference>
<dbReference type="Pfam" id="PF07494">
    <property type="entry name" value="Reg_prop"/>
    <property type="match status" value="2"/>
</dbReference>
<keyword evidence="11" id="KW-1185">Reference proteome</keyword>
<comment type="catalytic activity">
    <reaction evidence="1">
        <text>ATP + protein L-histidine = ADP + protein N-phospho-L-histidine.</text>
        <dbReference type="EC" id="2.7.13.3"/>
    </reaction>
</comment>
<dbReference type="Proteomes" id="UP001589590">
    <property type="component" value="Unassembled WGS sequence"/>
</dbReference>
<comment type="caution">
    <text evidence="10">The sequence shown here is derived from an EMBL/GenBank/DDBJ whole genome shotgun (WGS) entry which is preliminary data.</text>
</comment>
<dbReference type="InterPro" id="IPR011123">
    <property type="entry name" value="Y_Y_Y"/>
</dbReference>
<dbReference type="CDD" id="cd17574">
    <property type="entry name" value="REC_OmpR"/>
    <property type="match status" value="1"/>
</dbReference>
<dbReference type="Pfam" id="PF12833">
    <property type="entry name" value="HTH_18"/>
    <property type="match status" value="1"/>
</dbReference>
<evidence type="ECO:0000313" key="10">
    <source>
        <dbReference type="EMBL" id="MFB9104988.1"/>
    </source>
</evidence>
<dbReference type="RefSeq" id="WP_290272900.1">
    <property type="nucleotide sequence ID" value="NZ_JAUFQP010000013.1"/>
</dbReference>
<feature type="domain" description="Response regulatory" evidence="9">
    <location>
        <begin position="1066"/>
        <end position="1181"/>
    </location>
</feature>
<evidence type="ECO:0000256" key="5">
    <source>
        <dbReference type="ARBA" id="ARBA00023163"/>
    </source>
</evidence>
<dbReference type="SMART" id="SM00388">
    <property type="entry name" value="HisKA"/>
    <property type="match status" value="1"/>
</dbReference>
<dbReference type="InterPro" id="IPR011110">
    <property type="entry name" value="Reg_prop"/>
</dbReference>
<dbReference type="PANTHER" id="PTHR43547:SF2">
    <property type="entry name" value="HYBRID SIGNAL TRANSDUCTION HISTIDINE KINASE C"/>
    <property type="match status" value="1"/>
</dbReference>
<dbReference type="InterPro" id="IPR018060">
    <property type="entry name" value="HTH_AraC"/>
</dbReference>
<dbReference type="InterPro" id="IPR013783">
    <property type="entry name" value="Ig-like_fold"/>
</dbReference>
<dbReference type="InterPro" id="IPR009057">
    <property type="entry name" value="Homeodomain-like_sf"/>
</dbReference>
<dbReference type="InterPro" id="IPR001789">
    <property type="entry name" value="Sig_transdc_resp-reg_receiver"/>
</dbReference>
<feature type="modified residue" description="4-aspartylphosphate" evidence="6">
    <location>
        <position position="1114"/>
    </location>
</feature>
<dbReference type="PROSITE" id="PS01124">
    <property type="entry name" value="HTH_ARAC_FAMILY_2"/>
    <property type="match status" value="1"/>
</dbReference>
<dbReference type="InterPro" id="IPR036890">
    <property type="entry name" value="HATPase_C_sf"/>
</dbReference>
<dbReference type="Gene3D" id="2.130.10.10">
    <property type="entry name" value="YVTN repeat-like/Quinoprotein amine dehydrogenase"/>
    <property type="match status" value="2"/>
</dbReference>
<evidence type="ECO:0000256" key="6">
    <source>
        <dbReference type="PROSITE-ProRule" id="PRU00169"/>
    </source>
</evidence>
<dbReference type="SUPFAM" id="SSF47384">
    <property type="entry name" value="Homodimeric domain of signal transducing histidine kinase"/>
    <property type="match status" value="1"/>
</dbReference>
<protein>
    <recommendedName>
        <fullName evidence="2">histidine kinase</fullName>
        <ecNumber evidence="2">2.7.13.3</ecNumber>
    </recommendedName>
</protein>
<sequence>MTICSPQNKSIYLISIVFFCVILTHAQQVFNVEKDSISETKQFAFKTLTIHDGLSQNSVISIAQDSIGYLWLATQDGLNKYDGRNFTHYNKQFEDITRATFSKLGKIYIDKQNRLWIISHSGKLERYHPETDDFSSINMPSHVNSIFQDNALNFYIGRYNNGLLKINAETKDTISIFKNKHKFKTVYDYLEVDNTLLVATSGAVFQISEDNSFKIIKNDSLINFSTLDQDKNGIIWLGSYGDGLYFKKKNDNNFSRYNHPNLPKNINIEDILVDSKNRLWLATYGHGVFLIEDTLKNVTNFMANKNNPFAIHYNDILSIYEDASGIIWFGSDGTGVSYYDEHLIKFNILTNNQVPKSINVDMVRSITTDTKNNIWIGTSGKGLTRYNVISKKYKSYTVKNAALASDRVISLNFNADDLWIGHQGYGLNILESSGDIQFYPELATYTIWHIANAGINQMWLCTEAHGLLLFDKTIGILKIFNTENSNLKTNNIRTLAEDQNHLWIGTGDDGVFKLNKNTDKITKVKKLNSKIKSLYVSKNTLWIGTNGDGLKKYNITQNTVKTFTIKNGLPNDVVYSILPHLQEQLWLSTNNGLSKLSLNTQEEHFENFSIYDGLQGKEFNTGAAFKDTKGFLYFGGLEGINWFHPSKLTYNTTKPKTIITNFDVFLKAQPLKQNTTLKHDQNTVTFTFSSLHFSQPERNLYEYQLVNHDADWISSGNNNMAHYTNLPPNTYTFKVISCSYDGIWNKTPATFTFTINQPWYFSTVAKLCYVLLFLLISYGIYAYLKWRWHLKMQLQFEHQETNRLKKLNHFKTKLYTNLSHEFRTPLTLITGPIENQLNNPDLPEQAKKELKMVQRNSDRLLNLVNQLLDLSKLESGNLNLSVTNGNLNLLLKQLVYAFKFKAKEKNINYSYQLQPIEDAWFDADVIEKIVTNLLANAIKYTPEQGEIHFETNLQSGQLILTVINNGNTLTDYKIRKLFERYYQDNKTSDGVGIGLSLVKELCILSHGNIVAHTMNTDDIQFTVTLPIERSFFNTSEIKDTKPLTKPIIKPAEIILPEKKQTTTKPILLIIEDEDDIRQYIKSIFEKDYIIKEAINGEIGIKKAIKLIPDIIISDVMMPVLDGIQLCNTLKTDARTNHIPLILLTAKGGNKNEIEGLEMGADDYILKPFNSEKLKIRVRKLIELRLQLQKKYTESLEIKHLITTSTDEHFFNSLKETLDKHLTKPDFNAHLLSEKMLMSRMQLHRKMKALTNLSTTEFIRIERLKLSKAILDKHPNAYTVAEIAYNVGFNSPSYFSKCFKDMYHCTPLDYTKKLNIL</sequence>
<keyword evidence="4" id="KW-0805">Transcription regulation</keyword>
<dbReference type="InterPro" id="IPR011006">
    <property type="entry name" value="CheY-like_superfamily"/>
</dbReference>
<dbReference type="EMBL" id="JBHMFA010000005">
    <property type="protein sequence ID" value="MFB9104988.1"/>
    <property type="molecule type" value="Genomic_DNA"/>
</dbReference>
<feature type="domain" description="HTH araC/xylS-type" evidence="7">
    <location>
        <begin position="1211"/>
        <end position="1312"/>
    </location>
</feature>
<dbReference type="CDD" id="cd00082">
    <property type="entry name" value="HisKA"/>
    <property type="match status" value="1"/>
</dbReference>
<dbReference type="PANTHER" id="PTHR43547">
    <property type="entry name" value="TWO-COMPONENT HISTIDINE KINASE"/>
    <property type="match status" value="1"/>
</dbReference>
<evidence type="ECO:0000256" key="1">
    <source>
        <dbReference type="ARBA" id="ARBA00000085"/>
    </source>
</evidence>
<evidence type="ECO:0000256" key="4">
    <source>
        <dbReference type="ARBA" id="ARBA00023015"/>
    </source>
</evidence>
<reference evidence="10 11" key="1">
    <citation type="submission" date="2024-09" db="EMBL/GenBank/DDBJ databases">
        <authorList>
            <person name="Sun Q."/>
            <person name="Mori K."/>
        </authorList>
    </citation>
    <scope>NUCLEOTIDE SEQUENCE [LARGE SCALE GENOMIC DNA]</scope>
    <source>
        <strain evidence="10 11">CECT 8300</strain>
    </source>
</reference>
<evidence type="ECO:0000259" key="9">
    <source>
        <dbReference type="PROSITE" id="PS50110"/>
    </source>
</evidence>
<dbReference type="Pfam" id="PF00072">
    <property type="entry name" value="Response_reg"/>
    <property type="match status" value="1"/>
</dbReference>
<dbReference type="Gene3D" id="2.60.40.10">
    <property type="entry name" value="Immunoglobulins"/>
    <property type="match status" value="1"/>
</dbReference>
<dbReference type="SMART" id="SM00342">
    <property type="entry name" value="HTH_ARAC"/>
    <property type="match status" value="1"/>
</dbReference>
<dbReference type="Gene3D" id="3.40.50.2300">
    <property type="match status" value="1"/>
</dbReference>
<keyword evidence="3 6" id="KW-0597">Phosphoprotein</keyword>
<dbReference type="Pfam" id="PF07495">
    <property type="entry name" value="Y_Y_Y"/>
    <property type="match status" value="1"/>
</dbReference>
<evidence type="ECO:0000259" key="8">
    <source>
        <dbReference type="PROSITE" id="PS50109"/>
    </source>
</evidence>
<dbReference type="InterPro" id="IPR036097">
    <property type="entry name" value="HisK_dim/P_sf"/>
</dbReference>
<keyword evidence="5" id="KW-0804">Transcription</keyword>
<feature type="domain" description="Histidine kinase" evidence="8">
    <location>
        <begin position="817"/>
        <end position="1029"/>
    </location>
</feature>
<name>A0ABV5GZB8_9FLAO</name>
<dbReference type="SMART" id="SM00387">
    <property type="entry name" value="HATPase_c"/>
    <property type="match status" value="1"/>
</dbReference>
<accession>A0ABV5GZB8</accession>
<evidence type="ECO:0000313" key="11">
    <source>
        <dbReference type="Proteomes" id="UP001589590"/>
    </source>
</evidence>
<dbReference type="Gene3D" id="3.30.565.10">
    <property type="entry name" value="Histidine kinase-like ATPase, C-terminal domain"/>
    <property type="match status" value="1"/>
</dbReference>
<dbReference type="Pfam" id="PF00512">
    <property type="entry name" value="HisKA"/>
    <property type="match status" value="1"/>
</dbReference>
<dbReference type="Gene3D" id="1.10.10.60">
    <property type="entry name" value="Homeodomain-like"/>
    <property type="match status" value="1"/>
</dbReference>
<gene>
    <name evidence="10" type="ORF">ACFFU1_08760</name>
</gene>
<dbReference type="InterPro" id="IPR003594">
    <property type="entry name" value="HATPase_dom"/>
</dbReference>
<dbReference type="Pfam" id="PF02518">
    <property type="entry name" value="HATPase_c"/>
    <property type="match status" value="1"/>
</dbReference>
<dbReference type="SUPFAM" id="SSF63829">
    <property type="entry name" value="Calcium-dependent phosphotriesterase"/>
    <property type="match status" value="2"/>
</dbReference>
<dbReference type="Gene3D" id="1.10.287.130">
    <property type="match status" value="1"/>
</dbReference>
<dbReference type="InterPro" id="IPR015943">
    <property type="entry name" value="WD40/YVTN_repeat-like_dom_sf"/>
</dbReference>
<organism evidence="10 11">
    <name type="scientific">Algibacter miyuki</name>
    <dbReference type="NCBI Taxonomy" id="1306933"/>
    <lineage>
        <taxon>Bacteria</taxon>
        <taxon>Pseudomonadati</taxon>
        <taxon>Bacteroidota</taxon>
        <taxon>Flavobacteriia</taxon>
        <taxon>Flavobacteriales</taxon>
        <taxon>Flavobacteriaceae</taxon>
        <taxon>Algibacter</taxon>
    </lineage>
</organism>
<dbReference type="EC" id="2.7.13.3" evidence="2"/>
<dbReference type="PROSITE" id="PS50110">
    <property type="entry name" value="RESPONSE_REGULATORY"/>
    <property type="match status" value="1"/>
</dbReference>
<dbReference type="InterPro" id="IPR003661">
    <property type="entry name" value="HisK_dim/P_dom"/>
</dbReference>
<dbReference type="InterPro" id="IPR005467">
    <property type="entry name" value="His_kinase_dom"/>
</dbReference>
<evidence type="ECO:0000259" key="7">
    <source>
        <dbReference type="PROSITE" id="PS01124"/>
    </source>
</evidence>
<dbReference type="PROSITE" id="PS50109">
    <property type="entry name" value="HIS_KIN"/>
    <property type="match status" value="1"/>
</dbReference>
<evidence type="ECO:0000256" key="3">
    <source>
        <dbReference type="ARBA" id="ARBA00022553"/>
    </source>
</evidence>
<proteinExistence type="predicted"/>
<dbReference type="SUPFAM" id="SSF55874">
    <property type="entry name" value="ATPase domain of HSP90 chaperone/DNA topoisomerase II/histidine kinase"/>
    <property type="match status" value="1"/>
</dbReference>